<evidence type="ECO:0000256" key="1">
    <source>
        <dbReference type="SAM" id="MobiDB-lite"/>
    </source>
</evidence>
<reference evidence="2" key="2">
    <citation type="submission" date="2024-02" db="EMBL/GenBank/DDBJ databases">
        <title>Comparative genomics of Cryptococcus and Kwoniella reveals pathogenesis evolution and contrasting modes of karyotype evolution via chromosome fusion or intercentromeric recombination.</title>
        <authorList>
            <person name="Coelho M.A."/>
            <person name="David-Palma M."/>
            <person name="Shea T."/>
            <person name="Bowers K."/>
            <person name="McGinley-Smith S."/>
            <person name="Mohammad A.W."/>
            <person name="Gnirke A."/>
            <person name="Yurkov A.M."/>
            <person name="Nowrousian M."/>
            <person name="Sun S."/>
            <person name="Cuomo C.A."/>
            <person name="Heitman J."/>
        </authorList>
    </citation>
    <scope>NUCLEOTIDE SEQUENCE</scope>
    <source>
        <strain evidence="2">CBS 10118</strain>
    </source>
</reference>
<dbReference type="AlphaFoldDB" id="A0AAJ8KFM7"/>
<dbReference type="Proteomes" id="UP000092730">
    <property type="component" value="Chromosome 7"/>
</dbReference>
<feature type="region of interest" description="Disordered" evidence="1">
    <location>
        <begin position="200"/>
        <end position="224"/>
    </location>
</feature>
<feature type="region of interest" description="Disordered" evidence="1">
    <location>
        <begin position="422"/>
        <end position="456"/>
    </location>
</feature>
<evidence type="ECO:0000313" key="3">
    <source>
        <dbReference type="Proteomes" id="UP000092730"/>
    </source>
</evidence>
<feature type="region of interest" description="Disordered" evidence="1">
    <location>
        <begin position="313"/>
        <end position="369"/>
    </location>
</feature>
<protein>
    <submittedName>
        <fullName evidence="2">Uncharacterized protein</fullName>
    </submittedName>
</protein>
<gene>
    <name evidence="2" type="ORF">I302_108387</name>
</gene>
<feature type="compositionally biased region" description="Polar residues" evidence="1">
    <location>
        <begin position="313"/>
        <end position="339"/>
    </location>
</feature>
<dbReference type="RefSeq" id="XP_019043962.2">
    <property type="nucleotide sequence ID" value="XM_019193839.2"/>
</dbReference>
<organism evidence="2 3">
    <name type="scientific">Kwoniella bestiolae CBS 10118</name>
    <dbReference type="NCBI Taxonomy" id="1296100"/>
    <lineage>
        <taxon>Eukaryota</taxon>
        <taxon>Fungi</taxon>
        <taxon>Dikarya</taxon>
        <taxon>Basidiomycota</taxon>
        <taxon>Agaricomycotina</taxon>
        <taxon>Tremellomycetes</taxon>
        <taxon>Tremellales</taxon>
        <taxon>Cryptococcaceae</taxon>
        <taxon>Kwoniella</taxon>
    </lineage>
</organism>
<dbReference type="GeneID" id="30211638"/>
<name>A0AAJ8KFM7_9TREE</name>
<keyword evidence="3" id="KW-1185">Reference proteome</keyword>
<dbReference type="EMBL" id="CP144547">
    <property type="protein sequence ID" value="WVW86343.1"/>
    <property type="molecule type" value="Genomic_DNA"/>
</dbReference>
<sequence length="492" mass="53403">MSTIDPSAPAPLRLPAILQNPKNTTLKQVEAHNAQQRERIQARREARAEPKIEGRLNGKGKRVIRRLDNASFTSNPHIAPPSKSDYYPSVPLQPRLVDKPIFPSDAVPRKASIPSTIPPERGNNSADSVNGNFQLSLKGIRALLRKKRGRRVEGLVQGVEQEMRGWLGGDWDVTNLNGHSSDGEGRRWKIIDETLVDIPIEKNGEGSGSGSSTNGNGSGSNRRRLPAQHQITGSLPSLPEKQDGSQVSAILEISRSPAHLSWYVVDPFERLVVHLLARYYELVSWSESHQTISNESIRLTHIILPTIIKPRLSSTSNNLLTPETSELSSQSGPESTGSFTASESDTESESGSDTATERGDDSGPEIGYSLEEEGDTTLTSLPEGLSDLRLAQVGEVEVPLQRSISNSSSAYASSEGGNSDYSLLDSLTLPPRPPTELDGWSDFGSGSESGLGLGDLPKISVRNRDVQLRSAGGLGRKGWEDKPSFFEYLYGA</sequence>
<dbReference type="KEGG" id="kbi:30211638"/>
<accession>A0AAJ8KFM7</accession>
<dbReference type="CDD" id="cd02325">
    <property type="entry name" value="R3H"/>
    <property type="match status" value="1"/>
</dbReference>
<reference evidence="2" key="1">
    <citation type="submission" date="2013-07" db="EMBL/GenBank/DDBJ databases">
        <authorList>
            <consortium name="The Broad Institute Genome Sequencing Platform"/>
            <person name="Cuomo C."/>
            <person name="Litvintseva A."/>
            <person name="Chen Y."/>
            <person name="Heitman J."/>
            <person name="Sun S."/>
            <person name="Springer D."/>
            <person name="Dromer F."/>
            <person name="Young S.K."/>
            <person name="Zeng Q."/>
            <person name="Gargeya S."/>
            <person name="Fitzgerald M."/>
            <person name="Abouelleil A."/>
            <person name="Alvarado L."/>
            <person name="Berlin A.M."/>
            <person name="Chapman S.B."/>
            <person name="Dewar J."/>
            <person name="Goldberg J."/>
            <person name="Griggs A."/>
            <person name="Gujja S."/>
            <person name="Hansen M."/>
            <person name="Howarth C."/>
            <person name="Imamovic A."/>
            <person name="Larimer J."/>
            <person name="McCowan C."/>
            <person name="Murphy C."/>
            <person name="Pearson M."/>
            <person name="Priest M."/>
            <person name="Roberts A."/>
            <person name="Saif S."/>
            <person name="Shea T."/>
            <person name="Sykes S."/>
            <person name="Wortman J."/>
            <person name="Nusbaum C."/>
            <person name="Birren B."/>
        </authorList>
    </citation>
    <scope>NUCLEOTIDE SEQUENCE</scope>
    <source>
        <strain evidence="2">CBS 10118</strain>
    </source>
</reference>
<proteinExistence type="predicted"/>
<feature type="region of interest" description="Disordered" evidence="1">
    <location>
        <begin position="109"/>
        <end position="130"/>
    </location>
</feature>
<evidence type="ECO:0000313" key="2">
    <source>
        <dbReference type="EMBL" id="WVW86343.1"/>
    </source>
</evidence>